<name>A0A1E3HWG6_9TREE</name>
<dbReference type="AlphaFoldDB" id="A0A1E3HWG6"/>
<protein>
    <submittedName>
        <fullName evidence="2">Uncharacterized protein</fullName>
    </submittedName>
</protein>
<keyword evidence="3" id="KW-1185">Reference proteome</keyword>
<accession>A0A1E3HWG6</accession>
<evidence type="ECO:0000256" key="1">
    <source>
        <dbReference type="SAM" id="MobiDB-lite"/>
    </source>
</evidence>
<reference evidence="2 3" key="1">
    <citation type="submission" date="2016-06" db="EMBL/GenBank/DDBJ databases">
        <title>Evolution of pathogenesis and genome organization in the Tremellales.</title>
        <authorList>
            <person name="Cuomo C."/>
            <person name="Litvintseva A."/>
            <person name="Heitman J."/>
            <person name="Chen Y."/>
            <person name="Sun S."/>
            <person name="Springer D."/>
            <person name="Dromer F."/>
            <person name="Young S."/>
            <person name="Zeng Q."/>
            <person name="Chapman S."/>
            <person name="Gujja S."/>
            <person name="Saif S."/>
            <person name="Birren B."/>
        </authorList>
    </citation>
    <scope>NUCLEOTIDE SEQUENCE [LARGE SCALE GENOMIC DNA]</scope>
    <source>
        <strain evidence="2 3">CBS 6039</strain>
    </source>
</reference>
<organism evidence="2 3">
    <name type="scientific">Cryptococcus amylolentus CBS 6039</name>
    <dbReference type="NCBI Taxonomy" id="1295533"/>
    <lineage>
        <taxon>Eukaryota</taxon>
        <taxon>Fungi</taxon>
        <taxon>Dikarya</taxon>
        <taxon>Basidiomycota</taxon>
        <taxon>Agaricomycotina</taxon>
        <taxon>Tremellomycetes</taxon>
        <taxon>Tremellales</taxon>
        <taxon>Cryptococcaceae</taxon>
        <taxon>Cryptococcus</taxon>
    </lineage>
</organism>
<evidence type="ECO:0000313" key="2">
    <source>
        <dbReference type="EMBL" id="ODN80614.1"/>
    </source>
</evidence>
<dbReference type="RefSeq" id="XP_018995180.1">
    <property type="nucleotide sequence ID" value="XM_019136511.1"/>
</dbReference>
<dbReference type="GeneID" id="30154113"/>
<dbReference type="EMBL" id="AWGJ01000004">
    <property type="protein sequence ID" value="ODN80614.1"/>
    <property type="molecule type" value="Genomic_DNA"/>
</dbReference>
<evidence type="ECO:0000313" key="3">
    <source>
        <dbReference type="Proteomes" id="UP000094065"/>
    </source>
</evidence>
<proteinExistence type="predicted"/>
<sequence>MICFAITRLVNSYPDDISARPDNWDTTTGTPTPNSVTLAKSRVKELQDLVNDIPDDSLSHPDITLAARLGEGAARHRRQPQVSLLQHVSCLRRLSACSRPVILRTLSTTRSQEGKHTSMASLGGHLPKSHKVAGV</sequence>
<gene>
    <name evidence="2" type="ORF">L202_02804</name>
</gene>
<feature type="region of interest" description="Disordered" evidence="1">
    <location>
        <begin position="109"/>
        <end position="135"/>
    </location>
</feature>
<dbReference type="Proteomes" id="UP000094065">
    <property type="component" value="Unassembled WGS sequence"/>
</dbReference>
<comment type="caution">
    <text evidence="2">The sequence shown here is derived from an EMBL/GenBank/DDBJ whole genome shotgun (WGS) entry which is preliminary data.</text>
</comment>